<comment type="caution">
    <text evidence="2">The sequence shown here is derived from an EMBL/GenBank/DDBJ whole genome shotgun (WGS) entry which is preliminary data.</text>
</comment>
<keyword evidence="3" id="KW-1185">Reference proteome</keyword>
<dbReference type="NCBIfam" id="TIGR04131">
    <property type="entry name" value="Bac_Flav_CTERM"/>
    <property type="match status" value="1"/>
</dbReference>
<evidence type="ECO:0008006" key="4">
    <source>
        <dbReference type="Google" id="ProtNLM"/>
    </source>
</evidence>
<dbReference type="Proteomes" id="UP000680038">
    <property type="component" value="Unassembled WGS sequence"/>
</dbReference>
<sequence length="581" mass="63401">MKQLLLTLCFLVTVFSTLKAQVDCSNVGFEQGNTSGWQPTYGAVTDQDQKTVYQTEITGTQNNDHYVTSLSDGNDPKIPSIPMVAPGSTHSIRIGNVTQGGQYSRIRTSYLVTADNTLFQYKFAVILQNTSGNGGAANHEPYQKPGFNIQIYDNNGNELPCSSYDIQLEGNNTVDGFQSSGDIQYRNWTTGAIDLRNYVGKSISIAVTTHGCTRMRHFGYAYFDAECLKSEIKTVSSCPDENGYLTLQAPVGFGKYKWNNGETTQNIKVKASLGDKFSVQLVPLGSLDESCALQLDYTIELKKSVAEISKVICEGEEVALGDTILKTSGTYVRNISKSTVCDSTVTLHLTVNSVPRFTQTIGICEGEELAVGDSVYTTSGTYVNNIPLPTGCDSIVTTHLEVYGLNLSVTPQVSITEGDSVQLHAIAEPTGEYKYNWQMSQTLSCSTCADTWAHPSASTTYTVIASDPGSICIKQGKVSVMVKPCGISAPEIFSPNQDNSNEIFYVFGNSCVVQIKEMVIYNRWGQVIFHKQNFQASNPSFGWDGYYKGLPSLAGAYPYKVKAELKNGGIQDYNGVVTLIR</sequence>
<reference evidence="2" key="1">
    <citation type="submission" date="2021-04" db="EMBL/GenBank/DDBJ databases">
        <authorList>
            <person name="Rodrigo-Torres L."/>
            <person name="Arahal R. D."/>
            <person name="Lucena T."/>
        </authorList>
    </citation>
    <scope>NUCLEOTIDE SEQUENCE</scope>
    <source>
        <strain evidence="2">CECT 9275</strain>
    </source>
</reference>
<name>A0A916JAP0_9BACT</name>
<keyword evidence="1" id="KW-0732">Signal</keyword>
<dbReference type="Pfam" id="PF13585">
    <property type="entry name" value="CHU_C"/>
    <property type="match status" value="1"/>
</dbReference>
<evidence type="ECO:0000313" key="2">
    <source>
        <dbReference type="EMBL" id="CAG4995396.1"/>
    </source>
</evidence>
<evidence type="ECO:0000256" key="1">
    <source>
        <dbReference type="SAM" id="SignalP"/>
    </source>
</evidence>
<dbReference type="AlphaFoldDB" id="A0A916JAP0"/>
<feature type="chain" id="PRO_5037769349" description="Gliding motility-associated C-terminal domain-containing protein" evidence="1">
    <location>
        <begin position="21"/>
        <end position="581"/>
    </location>
</feature>
<protein>
    <recommendedName>
        <fullName evidence="4">Gliding motility-associated C-terminal domain-containing protein</fullName>
    </recommendedName>
</protein>
<proteinExistence type="predicted"/>
<organism evidence="2 3">
    <name type="scientific">Dyadobacter helix</name>
    <dbReference type="NCBI Taxonomy" id="2822344"/>
    <lineage>
        <taxon>Bacteria</taxon>
        <taxon>Pseudomonadati</taxon>
        <taxon>Bacteroidota</taxon>
        <taxon>Cytophagia</taxon>
        <taxon>Cytophagales</taxon>
        <taxon>Spirosomataceae</taxon>
        <taxon>Dyadobacter</taxon>
    </lineage>
</organism>
<accession>A0A916JAP0</accession>
<evidence type="ECO:0000313" key="3">
    <source>
        <dbReference type="Proteomes" id="UP000680038"/>
    </source>
</evidence>
<dbReference type="EMBL" id="CAJRAF010000001">
    <property type="protein sequence ID" value="CAG4995396.1"/>
    <property type="molecule type" value="Genomic_DNA"/>
</dbReference>
<dbReference type="InterPro" id="IPR026341">
    <property type="entry name" value="T9SS_type_B"/>
</dbReference>
<gene>
    <name evidence="2" type="ORF">DYBT9275_01627</name>
</gene>
<dbReference type="RefSeq" id="WP_215238256.1">
    <property type="nucleotide sequence ID" value="NZ_CAJRAF010000001.1"/>
</dbReference>
<feature type="signal peptide" evidence="1">
    <location>
        <begin position="1"/>
        <end position="20"/>
    </location>
</feature>